<feature type="domain" description="Thiamine pyrophosphate enzyme N-terminal TPP-binding" evidence="6">
    <location>
        <begin position="1"/>
        <end position="112"/>
    </location>
</feature>
<dbReference type="CDD" id="cd07035">
    <property type="entry name" value="TPP_PYR_POX_like"/>
    <property type="match status" value="1"/>
</dbReference>
<gene>
    <name evidence="7" type="ORF">DPM33_11065</name>
</gene>
<accession>A0A330HW42</accession>
<dbReference type="OrthoDB" id="4494979at2"/>
<dbReference type="InterPro" id="IPR029061">
    <property type="entry name" value="THDP-binding"/>
</dbReference>
<reference evidence="7 8" key="2">
    <citation type="submission" date="2018-07" db="EMBL/GenBank/DDBJ databases">
        <title>Diversity of Mesorhizobium strains in Brazil.</title>
        <authorList>
            <person name="Helene L.C.F."/>
            <person name="Dall'Agnol R."/>
            <person name="Delamuta J.R.M."/>
            <person name="Hungria M."/>
        </authorList>
    </citation>
    <scope>NUCLEOTIDE SEQUENCE [LARGE SCALE GENOMIC DNA]</scope>
    <source>
        <strain evidence="7 8">AC99b</strain>
    </source>
</reference>
<dbReference type="AlphaFoldDB" id="A0A330HW42"/>
<dbReference type="Gene3D" id="3.40.50.970">
    <property type="match status" value="2"/>
</dbReference>
<dbReference type="Proteomes" id="UP000251558">
    <property type="component" value="Unassembled WGS sequence"/>
</dbReference>
<dbReference type="InterPro" id="IPR045229">
    <property type="entry name" value="TPP_enz"/>
</dbReference>
<dbReference type="RefSeq" id="WP_112097466.1">
    <property type="nucleotide sequence ID" value="NZ_QMBP01000004.1"/>
</dbReference>
<feature type="domain" description="Thiamine pyrophosphate enzyme TPP-binding" evidence="5">
    <location>
        <begin position="391"/>
        <end position="536"/>
    </location>
</feature>
<evidence type="ECO:0000259" key="4">
    <source>
        <dbReference type="Pfam" id="PF00205"/>
    </source>
</evidence>
<comment type="similarity">
    <text evidence="1 3">Belongs to the TPP enzyme family.</text>
</comment>
<dbReference type="Pfam" id="PF00205">
    <property type="entry name" value="TPP_enzyme_M"/>
    <property type="match status" value="1"/>
</dbReference>
<dbReference type="SUPFAM" id="SSF52518">
    <property type="entry name" value="Thiamin diphosphate-binding fold (THDP-binding)"/>
    <property type="match status" value="2"/>
</dbReference>
<evidence type="ECO:0000256" key="2">
    <source>
        <dbReference type="ARBA" id="ARBA00023052"/>
    </source>
</evidence>
<keyword evidence="2 3" id="KW-0786">Thiamine pyrophosphate</keyword>
<dbReference type="GO" id="GO:0050660">
    <property type="term" value="F:flavin adenine dinucleotide binding"/>
    <property type="evidence" value="ECO:0007669"/>
    <property type="project" value="TreeGrafter"/>
</dbReference>
<dbReference type="InterPro" id="IPR029035">
    <property type="entry name" value="DHS-like_NAD/FAD-binding_dom"/>
</dbReference>
<dbReference type="GO" id="GO:0030976">
    <property type="term" value="F:thiamine pyrophosphate binding"/>
    <property type="evidence" value="ECO:0007669"/>
    <property type="project" value="InterPro"/>
</dbReference>
<dbReference type="Pfam" id="PF02776">
    <property type="entry name" value="TPP_enzyme_N"/>
    <property type="match status" value="1"/>
</dbReference>
<organism evidence="7 8">
    <name type="scientific">Mesorhizobium hawassense</name>
    <dbReference type="NCBI Taxonomy" id="1209954"/>
    <lineage>
        <taxon>Bacteria</taxon>
        <taxon>Pseudomonadati</taxon>
        <taxon>Pseudomonadota</taxon>
        <taxon>Alphaproteobacteria</taxon>
        <taxon>Hyphomicrobiales</taxon>
        <taxon>Phyllobacteriaceae</taxon>
        <taxon>Mesorhizobium</taxon>
    </lineage>
</organism>
<evidence type="ECO:0000256" key="3">
    <source>
        <dbReference type="RuleBase" id="RU362132"/>
    </source>
</evidence>
<name>A0A330HW42_9HYPH</name>
<evidence type="ECO:0000313" key="8">
    <source>
        <dbReference type="Proteomes" id="UP000251558"/>
    </source>
</evidence>
<dbReference type="GO" id="GO:0009097">
    <property type="term" value="P:isoleucine biosynthetic process"/>
    <property type="evidence" value="ECO:0007669"/>
    <property type="project" value="TreeGrafter"/>
</dbReference>
<proteinExistence type="inferred from homology"/>
<evidence type="ECO:0000259" key="6">
    <source>
        <dbReference type="Pfam" id="PF02776"/>
    </source>
</evidence>
<dbReference type="GO" id="GO:0000287">
    <property type="term" value="F:magnesium ion binding"/>
    <property type="evidence" value="ECO:0007669"/>
    <property type="project" value="InterPro"/>
</dbReference>
<dbReference type="EMBL" id="QMBP01000004">
    <property type="protein sequence ID" value="RAZ90839.1"/>
    <property type="molecule type" value="Genomic_DNA"/>
</dbReference>
<reference evidence="8" key="1">
    <citation type="submission" date="2018-06" db="EMBL/GenBank/DDBJ databases">
        <authorList>
            <person name="Helene L.C."/>
            <person name="Dall'Agnol R."/>
            <person name="Delamuta J.R."/>
            <person name="Hungria M."/>
        </authorList>
    </citation>
    <scope>NUCLEOTIDE SEQUENCE [LARGE SCALE GENOMIC DNA]</scope>
    <source>
        <strain evidence="8">AC99b</strain>
    </source>
</reference>
<comment type="caution">
    <text evidence="7">The sequence shown here is derived from an EMBL/GenBank/DDBJ whole genome shotgun (WGS) entry which is preliminary data.</text>
</comment>
<dbReference type="Gene3D" id="3.40.50.1220">
    <property type="entry name" value="TPP-binding domain"/>
    <property type="match status" value="1"/>
</dbReference>
<dbReference type="SUPFAM" id="SSF52467">
    <property type="entry name" value="DHS-like NAD/FAD-binding domain"/>
    <property type="match status" value="1"/>
</dbReference>
<evidence type="ECO:0000259" key="5">
    <source>
        <dbReference type="Pfam" id="PF02775"/>
    </source>
</evidence>
<protein>
    <submittedName>
        <fullName evidence="7">Thiamine pyrophosphate-binding protein</fullName>
    </submittedName>
</protein>
<dbReference type="PANTHER" id="PTHR18968">
    <property type="entry name" value="THIAMINE PYROPHOSPHATE ENZYMES"/>
    <property type="match status" value="1"/>
</dbReference>
<keyword evidence="8" id="KW-1185">Reference proteome</keyword>
<dbReference type="GO" id="GO:0009099">
    <property type="term" value="P:L-valine biosynthetic process"/>
    <property type="evidence" value="ECO:0007669"/>
    <property type="project" value="TreeGrafter"/>
</dbReference>
<dbReference type="Pfam" id="PF02775">
    <property type="entry name" value="TPP_enzyme_C"/>
    <property type="match status" value="1"/>
</dbReference>
<dbReference type="InterPro" id="IPR012001">
    <property type="entry name" value="Thiamin_PyroP_enz_TPP-bd_dom"/>
</dbReference>
<dbReference type="PANTHER" id="PTHR18968:SF129">
    <property type="entry name" value="ACETOLACTATE SYNTHASE"/>
    <property type="match status" value="1"/>
</dbReference>
<dbReference type="GO" id="GO:0005948">
    <property type="term" value="C:acetolactate synthase complex"/>
    <property type="evidence" value="ECO:0007669"/>
    <property type="project" value="TreeGrafter"/>
</dbReference>
<dbReference type="GO" id="GO:0003984">
    <property type="term" value="F:acetolactate synthase activity"/>
    <property type="evidence" value="ECO:0007669"/>
    <property type="project" value="TreeGrafter"/>
</dbReference>
<evidence type="ECO:0000256" key="1">
    <source>
        <dbReference type="ARBA" id="ARBA00007812"/>
    </source>
</evidence>
<feature type="domain" description="Thiamine pyrophosphate enzyme central" evidence="4">
    <location>
        <begin position="203"/>
        <end position="336"/>
    </location>
</feature>
<dbReference type="InterPro" id="IPR011766">
    <property type="entry name" value="TPP_enzyme_TPP-bd"/>
</dbReference>
<sequence>MRVYEAIVKGLEGIGVGAAFGGAGENAAGLMLALKHSKSIRPVITRHEQAASFMACGYAMFSSQLGVCFATAGPGAFNLFSGLAVAMSDSYPVLAISGFASRKWTGKGALNETSGVSRTPDSQKMFDATTKKSFLLTDAAKTCDVLEEAVNIAFEGRPGPVHIHVPEDLTEHDVSVDNFRPIDLQVKPVLPDPARVRDVAEMLVEALEKGKKVLALIGFGAVKSGAHHELKQLVERYQIPFATTLDGKGIIAERHPLCVGVFCDSGHSAAWKAFLDADLILAVGNSFAQHATFGFRDDLFAERKLVHINIDINEIDKVYKADGAIIGDARLAVGALLAKMSEMLEPSLPPDREATDYSDEHVLHLTGKIHPGQMAQALSKRLPDNAIVLADAGAHLAWLGYYLQIAPGQNFRKPGGFGPMAGSVNGALGVKLAHPERPVIVGCGDGCYLLSGFELLTAVQYDIPVIWIVFNNNEFQLIKLYQLQSYQEYGLVDFDNPDYVGFAQACGARGYRVETLEEFEAALDEALALGKPAVIDAHITRLALPHYSPSPEGLVAGLGEMIEKRIRGD</sequence>
<dbReference type="InterPro" id="IPR012000">
    <property type="entry name" value="Thiamin_PyroP_enz_cen_dom"/>
</dbReference>
<evidence type="ECO:0000313" key="7">
    <source>
        <dbReference type="EMBL" id="RAZ90839.1"/>
    </source>
</evidence>